<gene>
    <name evidence="2" type="ORF">EPA93_29090</name>
</gene>
<feature type="domain" description="Methyltransferase" evidence="1">
    <location>
        <begin position="44"/>
        <end position="158"/>
    </location>
</feature>
<dbReference type="Gene3D" id="3.40.50.150">
    <property type="entry name" value="Vaccinia Virus protein VP39"/>
    <property type="match status" value="1"/>
</dbReference>
<name>A0A4P6JVW3_KTERU</name>
<dbReference type="Pfam" id="PF13847">
    <property type="entry name" value="Methyltransf_31"/>
    <property type="match status" value="1"/>
</dbReference>
<sequence>MVVNNVVHVNECGLPLNAIEWLETHHHSKAGERACMIRDLHLKQGGLVVDAGCGPGLWTPLLAEAIGPDGRIIGVDISAEALVTAKKRSINTWYRHQVQYKRASLEQLPLAYGRADSIFSANVSQYLLDPVATFAAMGPYLAPGGRLIIKDMDLGTLRFYNVDPALQARVFRARELWEKERAEQGLLFEDSWVGSKLAGYLRAAGYKDVQVKTYRIVRRYPLAPDYRLYLEGIAEWFVGEGAPYLSREDQTNWLHCFLNEDDNVFARESFVSEETEYIVTGVWDDSHAGDCLKLSLATQAEAEEVLVAVQE</sequence>
<evidence type="ECO:0000313" key="2">
    <source>
        <dbReference type="EMBL" id="QBD79818.1"/>
    </source>
</evidence>
<keyword evidence="2" id="KW-0808">Transferase</keyword>
<dbReference type="OrthoDB" id="9765084at2"/>
<dbReference type="SUPFAM" id="SSF53335">
    <property type="entry name" value="S-adenosyl-L-methionine-dependent methyltransferases"/>
    <property type="match status" value="1"/>
</dbReference>
<dbReference type="Proteomes" id="UP000290365">
    <property type="component" value="Chromosome"/>
</dbReference>
<dbReference type="EMBL" id="CP035758">
    <property type="protein sequence ID" value="QBD79818.1"/>
    <property type="molecule type" value="Genomic_DNA"/>
</dbReference>
<dbReference type="InterPro" id="IPR029063">
    <property type="entry name" value="SAM-dependent_MTases_sf"/>
</dbReference>
<dbReference type="PANTHER" id="PTHR43861">
    <property type="entry name" value="TRANS-ACONITATE 2-METHYLTRANSFERASE-RELATED"/>
    <property type="match status" value="1"/>
</dbReference>
<evidence type="ECO:0000313" key="3">
    <source>
        <dbReference type="Proteomes" id="UP000290365"/>
    </source>
</evidence>
<dbReference type="AlphaFoldDB" id="A0A4P6JVW3"/>
<dbReference type="CDD" id="cd02440">
    <property type="entry name" value="AdoMet_MTases"/>
    <property type="match status" value="1"/>
</dbReference>
<accession>A0A4P6JVW3</accession>
<evidence type="ECO:0000259" key="1">
    <source>
        <dbReference type="Pfam" id="PF13847"/>
    </source>
</evidence>
<reference evidence="2 3" key="1">
    <citation type="submission" date="2019-01" db="EMBL/GenBank/DDBJ databases">
        <title>Ktedonosporobacter rubrisoli SCAWS-G2.</title>
        <authorList>
            <person name="Huang Y."/>
            <person name="Yan B."/>
        </authorList>
    </citation>
    <scope>NUCLEOTIDE SEQUENCE [LARGE SCALE GENOMIC DNA]</scope>
    <source>
        <strain evidence="2 3">SCAWS-G2</strain>
    </source>
</reference>
<keyword evidence="2" id="KW-0489">Methyltransferase</keyword>
<keyword evidence="3" id="KW-1185">Reference proteome</keyword>
<dbReference type="GO" id="GO:0032259">
    <property type="term" value="P:methylation"/>
    <property type="evidence" value="ECO:0007669"/>
    <property type="project" value="UniProtKB-KW"/>
</dbReference>
<proteinExistence type="predicted"/>
<dbReference type="KEGG" id="kbs:EPA93_29090"/>
<organism evidence="2 3">
    <name type="scientific">Ktedonosporobacter rubrisoli</name>
    <dbReference type="NCBI Taxonomy" id="2509675"/>
    <lineage>
        <taxon>Bacteria</taxon>
        <taxon>Bacillati</taxon>
        <taxon>Chloroflexota</taxon>
        <taxon>Ktedonobacteria</taxon>
        <taxon>Ktedonobacterales</taxon>
        <taxon>Ktedonosporobacteraceae</taxon>
        <taxon>Ktedonosporobacter</taxon>
    </lineage>
</organism>
<dbReference type="GO" id="GO:0008168">
    <property type="term" value="F:methyltransferase activity"/>
    <property type="evidence" value="ECO:0007669"/>
    <property type="project" value="UniProtKB-KW"/>
</dbReference>
<protein>
    <submittedName>
        <fullName evidence="2">Methyltransferase domain-containing protein</fullName>
    </submittedName>
</protein>
<dbReference type="InterPro" id="IPR025714">
    <property type="entry name" value="Methyltranfer_dom"/>
</dbReference>